<dbReference type="SUPFAM" id="SSF54791">
    <property type="entry name" value="Eukaryotic type KH-domain (KH-domain type I)"/>
    <property type="match status" value="7"/>
</dbReference>
<evidence type="ECO:0000313" key="6">
    <source>
        <dbReference type="Proteomes" id="UP000594638"/>
    </source>
</evidence>
<evidence type="ECO:0000256" key="2">
    <source>
        <dbReference type="PROSITE-ProRule" id="PRU00117"/>
    </source>
</evidence>
<proteinExistence type="predicted"/>
<feature type="domain" description="K Homology" evidence="4">
    <location>
        <begin position="628"/>
        <end position="703"/>
    </location>
</feature>
<dbReference type="Gramene" id="OE9A059539T2">
    <property type="protein sequence ID" value="OE9A059539C2"/>
    <property type="gene ID" value="OE9A059539"/>
</dbReference>
<gene>
    <name evidence="5" type="ORF">OLEA9_A059539</name>
</gene>
<protein>
    <submittedName>
        <fullName evidence="5">KH domain-containing HEN4-like</fullName>
    </submittedName>
</protein>
<keyword evidence="6" id="KW-1185">Reference proteome</keyword>
<feature type="domain" description="K Homology" evidence="4">
    <location>
        <begin position="803"/>
        <end position="873"/>
    </location>
</feature>
<evidence type="ECO:0000256" key="3">
    <source>
        <dbReference type="SAM" id="MobiDB-lite"/>
    </source>
</evidence>
<keyword evidence="2" id="KW-0694">RNA-binding</keyword>
<dbReference type="Pfam" id="PF00013">
    <property type="entry name" value="KH_1"/>
    <property type="match status" value="7"/>
</dbReference>
<feature type="domain" description="K Homology" evidence="4">
    <location>
        <begin position="168"/>
        <end position="242"/>
    </location>
</feature>
<evidence type="ECO:0000313" key="5">
    <source>
        <dbReference type="EMBL" id="CAA2980034.1"/>
    </source>
</evidence>
<dbReference type="OrthoDB" id="442947at2759"/>
<evidence type="ECO:0000259" key="4">
    <source>
        <dbReference type="SMART" id="SM00322"/>
    </source>
</evidence>
<dbReference type="Gene3D" id="3.30.1370.10">
    <property type="entry name" value="K Homology domain, type 1"/>
    <property type="match status" value="7"/>
</dbReference>
<reference evidence="5 6" key="1">
    <citation type="submission" date="2019-12" db="EMBL/GenBank/DDBJ databases">
        <authorList>
            <person name="Alioto T."/>
            <person name="Alioto T."/>
            <person name="Gomez Garrido J."/>
        </authorList>
    </citation>
    <scope>NUCLEOTIDE SEQUENCE [LARGE SCALE GENOMIC DNA]</scope>
</reference>
<dbReference type="GO" id="GO:0003723">
    <property type="term" value="F:RNA binding"/>
    <property type="evidence" value="ECO:0007669"/>
    <property type="project" value="UniProtKB-UniRule"/>
</dbReference>
<dbReference type="InterPro" id="IPR036612">
    <property type="entry name" value="KH_dom_type_1_sf"/>
</dbReference>
<feature type="domain" description="K Homology" evidence="4">
    <location>
        <begin position="309"/>
        <end position="387"/>
    </location>
</feature>
<dbReference type="Proteomes" id="UP000594638">
    <property type="component" value="Unassembled WGS sequence"/>
</dbReference>
<dbReference type="EMBL" id="CACTIH010003639">
    <property type="protein sequence ID" value="CAA2980034.1"/>
    <property type="molecule type" value="Genomic_DNA"/>
</dbReference>
<dbReference type="CDD" id="cd22459">
    <property type="entry name" value="KH-I_PEPPER_rpt1_like"/>
    <property type="match status" value="1"/>
</dbReference>
<feature type="domain" description="K Homology" evidence="4">
    <location>
        <begin position="52"/>
        <end position="135"/>
    </location>
</feature>
<feature type="region of interest" description="Disordered" evidence="3">
    <location>
        <begin position="21"/>
        <end position="47"/>
    </location>
</feature>
<organism evidence="5 6">
    <name type="scientific">Olea europaea subsp. europaea</name>
    <dbReference type="NCBI Taxonomy" id="158383"/>
    <lineage>
        <taxon>Eukaryota</taxon>
        <taxon>Viridiplantae</taxon>
        <taxon>Streptophyta</taxon>
        <taxon>Embryophyta</taxon>
        <taxon>Tracheophyta</taxon>
        <taxon>Spermatophyta</taxon>
        <taxon>Magnoliopsida</taxon>
        <taxon>eudicotyledons</taxon>
        <taxon>Gunneridae</taxon>
        <taxon>Pentapetalae</taxon>
        <taxon>asterids</taxon>
        <taxon>lamiids</taxon>
        <taxon>Lamiales</taxon>
        <taxon>Oleaceae</taxon>
        <taxon>Oleeae</taxon>
        <taxon>Olea</taxon>
    </lineage>
</organism>
<dbReference type="InterPro" id="IPR004087">
    <property type="entry name" value="KH_dom"/>
</dbReference>
<name>A0A8S0RJZ9_OLEEU</name>
<feature type="domain" description="K Homology" evidence="4">
    <location>
        <begin position="536"/>
        <end position="612"/>
    </location>
</feature>
<sequence length="874" mass="93628">MEESPLLSLLPHKIIKPETSHQLNNQDFHHCSTSRRGGAKQDSDSPVPLPPGQVSFRLLCRFHTAGGVIGSSGTVIKRLEALCGVKIRIEKGLPNCHERVINILGDATVKKKISIIGSLKNGGNEDKEMVEGSKAQEGLIRVFERVLEVQGDVENENENDDINSNSKGLIGCRLLAAAGQIGAVLGKGGKIVNGIQNNSGAKIAVLKEHIPACAEPQEAVIQIRGGVASVKKALLAISCCLQDCKLGERTPGQMSSRGVSHDILKYSILNSNSNSPTFSGNAVDYHPVVHSLSEDIDRKLSMDEDSTLKNVVFRLLCSNASAGGVIGKGANLVKSLEKETGACIKFSSLASGLSERVATISSLENPNPLHSPAQIAIIRVFTRSVQVALDYGLTPGMGKGENVTARILVARNQMGCLADESGRVASDISTASGVEIQLLGAGLIPNCTVEDDKVVQIIGEYENVKSALLQVTGRLRENYFPRMGFHSSDSATACSSSNGRAKTRRNFTRSEDDAKSLKTFSSGLKNERLDEDGTLKNVVFRFLCSNTSAGGVIGKGANLIKSLEKETGACIKFSSLASGLSERVATISSLEDPNPLYSPAQNAVIHVFTRSVQVALVHGLIPGIGKGENVNARILVERNQTGCLVDEGGRVASDISTACGVEIQILGSGLIPNCTIEDDKVVQIIGEYENVKNALFQVTGRVRDNYFPRMGFNVSEHTHSSDPAMACSSSNGRVMDFSSQLEQLSRLSSVNQLHKSSHPLSTGSRQKNVKTRRNVTRLEDDAGNLKTFSSGLKNKSKVADAIPYKTVEVLIPHDVFRFVYGDNSSNLIRLKEISGATIRLLDPRAGDDIGKVIMSGSTEQIQIAQSLLQAFISL</sequence>
<evidence type="ECO:0000256" key="1">
    <source>
        <dbReference type="ARBA" id="ARBA00022737"/>
    </source>
</evidence>
<feature type="domain" description="K Homology" evidence="4">
    <location>
        <begin position="401"/>
        <end position="476"/>
    </location>
</feature>
<dbReference type="InterPro" id="IPR004088">
    <property type="entry name" value="KH_dom_type_1"/>
</dbReference>
<comment type="caution">
    <text evidence="5">The sequence shown here is derived from an EMBL/GenBank/DDBJ whole genome shotgun (WGS) entry which is preliminary data.</text>
</comment>
<dbReference type="PROSITE" id="PS50084">
    <property type="entry name" value="KH_TYPE_1"/>
    <property type="match status" value="7"/>
</dbReference>
<keyword evidence="1" id="KW-0677">Repeat</keyword>
<dbReference type="AlphaFoldDB" id="A0A8S0RJZ9"/>
<accession>A0A8S0RJZ9</accession>
<dbReference type="PANTHER" id="PTHR10288">
    <property type="entry name" value="KH DOMAIN CONTAINING RNA BINDING PROTEIN"/>
    <property type="match status" value="1"/>
</dbReference>
<dbReference type="SMART" id="SM00322">
    <property type="entry name" value="KH"/>
    <property type="match status" value="7"/>
</dbReference>